<dbReference type="InterPro" id="IPR011063">
    <property type="entry name" value="TilS/TtcA_N"/>
</dbReference>
<dbReference type="Gene3D" id="3.40.50.620">
    <property type="entry name" value="HUPs"/>
    <property type="match status" value="1"/>
</dbReference>
<evidence type="ECO:0000256" key="6">
    <source>
        <dbReference type="ARBA" id="ARBA00022723"/>
    </source>
</evidence>
<comment type="similarity">
    <text evidence="13">Belongs to the TtcA family.</text>
</comment>
<reference evidence="16 17" key="1">
    <citation type="journal article" date="2016" name="Genome Biol. Evol.">
        <title>Comparative Genomic Analyses of the Moraxella catarrhalis Serosensitive and Seroresistant Lineages Demonstrate Their Independent Evolution.</title>
        <authorList>
            <person name="Earl J.P."/>
            <person name="de Vries S.P."/>
            <person name="Ahmed A."/>
            <person name="Powell E."/>
            <person name="Schultz M.P."/>
            <person name="Hermans P.W."/>
            <person name="Hill D.J."/>
            <person name="Zhou Z."/>
            <person name="Constantinidou C.I."/>
            <person name="Hu F.Z."/>
            <person name="Bootsma H.J."/>
            <person name="Ehrlich G.D."/>
        </authorList>
    </citation>
    <scope>NUCLEOTIDE SEQUENCE [LARGE SCALE GENOMIC DNA]</scope>
    <source>
        <strain evidence="16 17">Z7574</strain>
    </source>
</reference>
<evidence type="ECO:0000256" key="3">
    <source>
        <dbReference type="ARBA" id="ARBA00022555"/>
    </source>
</evidence>
<feature type="region of interest" description="Disordered" evidence="14">
    <location>
        <begin position="347"/>
        <end position="378"/>
    </location>
</feature>
<dbReference type="GO" id="GO:0051539">
    <property type="term" value="F:4 iron, 4 sulfur cluster binding"/>
    <property type="evidence" value="ECO:0007669"/>
    <property type="project" value="UniProtKB-UniRule"/>
</dbReference>
<dbReference type="Proteomes" id="UP000078446">
    <property type="component" value="Unassembled WGS sequence"/>
</dbReference>
<evidence type="ECO:0000256" key="14">
    <source>
        <dbReference type="SAM" id="MobiDB-lite"/>
    </source>
</evidence>
<organism evidence="16 17">
    <name type="scientific">Moraxella catarrhalis</name>
    <name type="common">Branhamella catarrhalis</name>
    <dbReference type="NCBI Taxonomy" id="480"/>
    <lineage>
        <taxon>Bacteria</taxon>
        <taxon>Pseudomonadati</taxon>
        <taxon>Pseudomonadota</taxon>
        <taxon>Gammaproteobacteria</taxon>
        <taxon>Moraxellales</taxon>
        <taxon>Moraxellaceae</taxon>
        <taxon>Moraxella</taxon>
    </lineage>
</organism>
<evidence type="ECO:0000256" key="12">
    <source>
        <dbReference type="ARBA" id="ARBA00023014"/>
    </source>
</evidence>
<dbReference type="RefSeq" id="WP_064617670.1">
    <property type="nucleotide sequence ID" value="NZ_LXHE01000002.1"/>
</dbReference>
<evidence type="ECO:0000256" key="10">
    <source>
        <dbReference type="ARBA" id="ARBA00022884"/>
    </source>
</evidence>
<dbReference type="GO" id="GO:0000287">
    <property type="term" value="F:magnesium ion binding"/>
    <property type="evidence" value="ECO:0007669"/>
    <property type="project" value="UniProtKB-UniRule"/>
</dbReference>
<keyword evidence="10 13" id="KW-0694">RNA-binding</keyword>
<feature type="binding site" evidence="13">
    <location>
        <position position="167"/>
    </location>
    <ligand>
        <name>[4Fe-4S] cluster</name>
        <dbReference type="ChEBI" id="CHEBI:49883"/>
    </ligand>
</feature>
<dbReference type="InterPro" id="IPR014729">
    <property type="entry name" value="Rossmann-like_a/b/a_fold"/>
</dbReference>
<keyword evidence="8 13" id="KW-0067">ATP-binding</keyword>
<keyword evidence="11 13" id="KW-0408">Iron</keyword>
<comment type="cofactor">
    <cofactor evidence="13">
        <name>Mg(2+)</name>
        <dbReference type="ChEBI" id="CHEBI:18420"/>
    </cofactor>
</comment>
<comment type="cofactor">
    <cofactor evidence="13">
        <name>[4Fe-4S] cluster</name>
        <dbReference type="ChEBI" id="CHEBI:49883"/>
    </cofactor>
    <text evidence="13">Binds 1 [4Fe-4S] cluster per subunit. The cluster is chelated by three Cys residues, the fourth Fe has a free coordination site that may bind a sulfur atom transferred from the persulfide of IscS.</text>
</comment>
<accession>A0A7Z1A4U0</accession>
<comment type="subunit">
    <text evidence="13">Homodimer.</text>
</comment>
<dbReference type="CDD" id="cd24138">
    <property type="entry name" value="TtcA-like"/>
    <property type="match status" value="1"/>
</dbReference>
<evidence type="ECO:0000256" key="8">
    <source>
        <dbReference type="ARBA" id="ARBA00022840"/>
    </source>
</evidence>
<feature type="binding site" evidence="13">
    <location>
        <position position="255"/>
    </location>
    <ligand>
        <name>[4Fe-4S] cluster</name>
        <dbReference type="ChEBI" id="CHEBI:49883"/>
    </ligand>
</feature>
<dbReference type="InterPro" id="IPR012089">
    <property type="entry name" value="tRNA_Cyd_32_2_STrfase"/>
</dbReference>
<keyword evidence="5 13" id="KW-0819">tRNA processing</keyword>
<keyword evidence="3 13" id="KW-0820">tRNA-binding</keyword>
<comment type="catalytic activity">
    <reaction evidence="13">
        <text>cytidine(32) in tRNA + S-sulfanyl-L-cysteinyl-[cysteine desulfurase] + AH2 + ATP = 2-thiocytidine(32) in tRNA + L-cysteinyl-[cysteine desulfurase] + A + AMP + diphosphate + H(+)</text>
        <dbReference type="Rhea" id="RHEA:57048"/>
        <dbReference type="Rhea" id="RHEA-COMP:10288"/>
        <dbReference type="Rhea" id="RHEA-COMP:12157"/>
        <dbReference type="Rhea" id="RHEA-COMP:12158"/>
        <dbReference type="Rhea" id="RHEA-COMP:14821"/>
        <dbReference type="ChEBI" id="CHEBI:13193"/>
        <dbReference type="ChEBI" id="CHEBI:15378"/>
        <dbReference type="ChEBI" id="CHEBI:17499"/>
        <dbReference type="ChEBI" id="CHEBI:29950"/>
        <dbReference type="ChEBI" id="CHEBI:30616"/>
        <dbReference type="ChEBI" id="CHEBI:33019"/>
        <dbReference type="ChEBI" id="CHEBI:61963"/>
        <dbReference type="ChEBI" id="CHEBI:82748"/>
        <dbReference type="ChEBI" id="CHEBI:141453"/>
        <dbReference type="ChEBI" id="CHEBI:456215"/>
    </reaction>
</comment>
<dbReference type="GO" id="GO:0005524">
    <property type="term" value="F:ATP binding"/>
    <property type="evidence" value="ECO:0007669"/>
    <property type="project" value="UniProtKB-UniRule"/>
</dbReference>
<dbReference type="NCBIfam" id="NF007972">
    <property type="entry name" value="PRK10696.1"/>
    <property type="match status" value="1"/>
</dbReference>
<evidence type="ECO:0000256" key="1">
    <source>
        <dbReference type="ARBA" id="ARBA00022485"/>
    </source>
</evidence>
<dbReference type="Pfam" id="PF01171">
    <property type="entry name" value="ATP_bind_3"/>
    <property type="match status" value="1"/>
</dbReference>
<comment type="pathway">
    <text evidence="13">tRNA modification.</text>
</comment>
<evidence type="ECO:0000313" key="17">
    <source>
        <dbReference type="Proteomes" id="UP000078446"/>
    </source>
</evidence>
<keyword evidence="2 13" id="KW-0963">Cytoplasm</keyword>
<evidence type="ECO:0000256" key="11">
    <source>
        <dbReference type="ARBA" id="ARBA00023004"/>
    </source>
</evidence>
<feature type="compositionally biased region" description="Basic and acidic residues" evidence="14">
    <location>
        <begin position="354"/>
        <end position="369"/>
    </location>
</feature>
<dbReference type="GO" id="GO:0034227">
    <property type="term" value="P:tRNA thio-modification"/>
    <property type="evidence" value="ECO:0007669"/>
    <property type="project" value="UniProtKB-UniRule"/>
</dbReference>
<proteinExistence type="inferred from homology"/>
<dbReference type="GO" id="GO:0005737">
    <property type="term" value="C:cytoplasm"/>
    <property type="evidence" value="ECO:0007669"/>
    <property type="project" value="UniProtKB-SubCell"/>
</dbReference>
<keyword evidence="4 13" id="KW-0808">Transferase</keyword>
<name>A0A7Z1A4U0_MORCA</name>
<evidence type="ECO:0000313" key="16">
    <source>
        <dbReference type="EMBL" id="OAV02071.1"/>
    </source>
</evidence>
<evidence type="ECO:0000256" key="9">
    <source>
        <dbReference type="ARBA" id="ARBA00022842"/>
    </source>
</evidence>
<evidence type="ECO:0000256" key="5">
    <source>
        <dbReference type="ARBA" id="ARBA00022694"/>
    </source>
</evidence>
<dbReference type="HAMAP" id="MF_01850">
    <property type="entry name" value="TtcA"/>
    <property type="match status" value="1"/>
</dbReference>
<sequence length="378" mass="42907">MTNSHIEHSQAQTTDEQHIADVLLGKSVHITEDDDDDGLPPDDEPHELDDGIKSSRFKKLQKKLRKEVSWAIRDFNMIEDGDVVMVCISGGKDSFTLLDILLFLKRIAPIHFEVVAVNLDQKQPGFPEEVLPRYLSEQGIPYYILEKDTYSIVKSVVPEGKTYCSACSRLRRGSLYGFAKQIGATKVALGHHRDDILATFFLNLFHGGSLKAMPPKLLSDDKQNILIRPLAYVAEKDIIRYANYKKFPIIPCNLCGSQENLQRAMINDMLREWDNAHPKRLASMFKALQNVAPSQLADRNLFDFEHLTLDRNDDERLFEGDNIQSGVTDELDKMGLPINPLVQSFNPKFQQKSDNSDDAQKADQKDKPYKIPIINPLV</sequence>
<dbReference type="EMBL" id="LXHE01000002">
    <property type="protein sequence ID" value="OAV02071.1"/>
    <property type="molecule type" value="Genomic_DNA"/>
</dbReference>
<dbReference type="PANTHER" id="PTHR43686">
    <property type="entry name" value="SULFURTRANSFERASE-RELATED"/>
    <property type="match status" value="1"/>
</dbReference>
<evidence type="ECO:0000256" key="2">
    <source>
        <dbReference type="ARBA" id="ARBA00022490"/>
    </source>
</evidence>
<dbReference type="GO" id="GO:0000049">
    <property type="term" value="F:tRNA binding"/>
    <property type="evidence" value="ECO:0007669"/>
    <property type="project" value="UniProtKB-KW"/>
</dbReference>
<gene>
    <name evidence="13" type="primary">ttcA</name>
    <name evidence="16" type="ORF">AO382_0437</name>
</gene>
<feature type="binding site" evidence="13">
    <location>
        <position position="164"/>
    </location>
    <ligand>
        <name>[4Fe-4S] cluster</name>
        <dbReference type="ChEBI" id="CHEBI:49883"/>
    </ligand>
</feature>
<dbReference type="EC" id="2.8.1.-" evidence="13"/>
<keyword evidence="1 13" id="KW-0004">4Fe-4S</keyword>
<dbReference type="AlphaFoldDB" id="A0A7Z1A4U0"/>
<evidence type="ECO:0000256" key="7">
    <source>
        <dbReference type="ARBA" id="ARBA00022741"/>
    </source>
</evidence>
<evidence type="ECO:0000256" key="13">
    <source>
        <dbReference type="HAMAP-Rule" id="MF_01850"/>
    </source>
</evidence>
<keyword evidence="7 13" id="KW-0547">Nucleotide-binding</keyword>
<feature type="domain" description="tRNA(Ile)-lysidine/2-thiocytidine synthase N-terminal" evidence="15">
    <location>
        <begin position="84"/>
        <end position="247"/>
    </location>
</feature>
<keyword evidence="12 13" id="KW-0411">Iron-sulfur</keyword>
<feature type="short sequence motif" description="PP-loop motif" evidence="13">
    <location>
        <begin position="89"/>
        <end position="94"/>
    </location>
</feature>
<dbReference type="GO" id="GO:0016783">
    <property type="term" value="F:sulfurtransferase activity"/>
    <property type="evidence" value="ECO:0007669"/>
    <property type="project" value="UniProtKB-UniRule"/>
</dbReference>
<comment type="function">
    <text evidence="13">Catalyzes the ATP-dependent 2-thiolation of cytidine in position 32 of tRNA, to form 2-thiocytidine (s(2)C32). The sulfur atoms are provided by the cysteine/cysteine desulfurase (IscS) system.</text>
</comment>
<keyword evidence="6 13" id="KW-0479">Metal-binding</keyword>
<evidence type="ECO:0000256" key="4">
    <source>
        <dbReference type="ARBA" id="ARBA00022679"/>
    </source>
</evidence>
<dbReference type="SUPFAM" id="SSF52402">
    <property type="entry name" value="Adenine nucleotide alpha hydrolases-like"/>
    <property type="match status" value="1"/>
</dbReference>
<keyword evidence="9 13" id="KW-0460">Magnesium</keyword>
<comment type="miscellaneous">
    <text evidence="13">The thiolation reaction likely consists of two steps: a first activation step by ATP to form an adenylated intermediate of the target base of tRNA, and a second nucleophilic substitution step of the sulfur (S) atom supplied by the hydrosulfide attached to the Fe-S cluster.</text>
</comment>
<feature type="region of interest" description="Disordered" evidence="14">
    <location>
        <begin position="31"/>
        <end position="51"/>
    </location>
</feature>
<protein>
    <recommendedName>
        <fullName evidence="13">tRNA-cytidine(32) 2-sulfurtransferase</fullName>
        <ecNumber evidence="13">2.8.1.-</ecNumber>
    </recommendedName>
    <alternativeName>
        <fullName evidence="13">Two-thiocytidine biosynthesis protein A</fullName>
    </alternativeName>
    <alternativeName>
        <fullName evidence="13">tRNA 2-thiocytidine biosynthesis protein TtcA</fullName>
    </alternativeName>
</protein>
<dbReference type="PANTHER" id="PTHR43686:SF1">
    <property type="entry name" value="AMINOTRAN_5 DOMAIN-CONTAINING PROTEIN"/>
    <property type="match status" value="1"/>
</dbReference>
<feature type="compositionally biased region" description="Acidic residues" evidence="14">
    <location>
        <begin position="32"/>
        <end position="47"/>
    </location>
</feature>
<evidence type="ECO:0000259" key="15">
    <source>
        <dbReference type="Pfam" id="PF01171"/>
    </source>
</evidence>
<comment type="subcellular location">
    <subcellularLocation>
        <location evidence="13">Cytoplasm</location>
    </subcellularLocation>
</comment>
<comment type="caution">
    <text evidence="16">The sequence shown here is derived from an EMBL/GenBank/DDBJ whole genome shotgun (WGS) entry which is preliminary data.</text>
</comment>